<dbReference type="PANTHER" id="PTHR47637:SF1">
    <property type="entry name" value="CHAPERONE SURA"/>
    <property type="match status" value="1"/>
</dbReference>
<keyword evidence="2 6" id="KW-0732">Signal</keyword>
<feature type="signal peptide" evidence="6">
    <location>
        <begin position="1"/>
        <end position="20"/>
    </location>
</feature>
<dbReference type="InterPro" id="IPR023058">
    <property type="entry name" value="PPIase_PpiC_CS"/>
</dbReference>
<dbReference type="GO" id="GO:0003755">
    <property type="term" value="F:peptidyl-prolyl cis-trans isomerase activity"/>
    <property type="evidence" value="ECO:0007669"/>
    <property type="project" value="UniProtKB-KW"/>
</dbReference>
<dbReference type="InterPro" id="IPR027304">
    <property type="entry name" value="Trigger_fact/SurA_dom_sf"/>
</dbReference>
<name>A0A2C9CQ47_9RHOB</name>
<dbReference type="OrthoDB" id="9791746at2"/>
<dbReference type="Gene3D" id="3.10.50.40">
    <property type="match status" value="1"/>
</dbReference>
<dbReference type="Pfam" id="PF00639">
    <property type="entry name" value="Rotamase"/>
    <property type="match status" value="1"/>
</dbReference>
<evidence type="ECO:0000256" key="3">
    <source>
        <dbReference type="ARBA" id="ARBA00030642"/>
    </source>
</evidence>
<reference evidence="9" key="1">
    <citation type="submission" date="2017-09" db="EMBL/GenBank/DDBJ databases">
        <authorList>
            <person name="Varghese N."/>
            <person name="Submissions S."/>
        </authorList>
    </citation>
    <scope>NUCLEOTIDE SEQUENCE [LARGE SCALE GENOMIC DNA]</scope>
    <source>
        <strain evidence="9">C7</strain>
    </source>
</reference>
<keyword evidence="5" id="KW-0697">Rotamase</keyword>
<dbReference type="InterPro" id="IPR046357">
    <property type="entry name" value="PPIase_dom_sf"/>
</dbReference>
<evidence type="ECO:0000313" key="8">
    <source>
        <dbReference type="EMBL" id="SOH93661.1"/>
    </source>
</evidence>
<keyword evidence="5 8" id="KW-0413">Isomerase</keyword>
<feature type="domain" description="PpiC" evidence="7">
    <location>
        <begin position="156"/>
        <end position="258"/>
    </location>
</feature>
<organism evidence="8 9">
    <name type="scientific">Pontivivens marinum</name>
    <dbReference type="NCBI Taxonomy" id="1690039"/>
    <lineage>
        <taxon>Bacteria</taxon>
        <taxon>Pseudomonadati</taxon>
        <taxon>Pseudomonadota</taxon>
        <taxon>Alphaproteobacteria</taxon>
        <taxon>Rhodobacterales</taxon>
        <taxon>Paracoccaceae</taxon>
        <taxon>Pontivivens</taxon>
    </lineage>
</organism>
<dbReference type="InterPro" id="IPR000297">
    <property type="entry name" value="PPIase_PpiC"/>
</dbReference>
<protein>
    <recommendedName>
        <fullName evidence="1">Parvulin-like PPIase</fullName>
    </recommendedName>
    <alternativeName>
        <fullName evidence="3">Peptidyl-prolyl cis-trans isomerase plp</fullName>
    </alternativeName>
    <alternativeName>
        <fullName evidence="4">Rotamase plp</fullName>
    </alternativeName>
</protein>
<dbReference type="SUPFAM" id="SSF54534">
    <property type="entry name" value="FKBP-like"/>
    <property type="match status" value="2"/>
</dbReference>
<evidence type="ECO:0000259" key="7">
    <source>
        <dbReference type="PROSITE" id="PS50198"/>
    </source>
</evidence>
<feature type="chain" id="PRO_5012067324" description="Parvulin-like PPIase" evidence="6">
    <location>
        <begin position="21"/>
        <end position="400"/>
    </location>
</feature>
<gene>
    <name evidence="8" type="ORF">SAMN06273572_102339</name>
</gene>
<evidence type="ECO:0000256" key="5">
    <source>
        <dbReference type="PROSITE-ProRule" id="PRU00278"/>
    </source>
</evidence>
<evidence type="ECO:0000256" key="2">
    <source>
        <dbReference type="ARBA" id="ARBA00022729"/>
    </source>
</evidence>
<dbReference type="AlphaFoldDB" id="A0A2C9CQ47"/>
<evidence type="ECO:0000256" key="6">
    <source>
        <dbReference type="SAM" id="SignalP"/>
    </source>
</evidence>
<dbReference type="SUPFAM" id="SSF109998">
    <property type="entry name" value="Triger factor/SurA peptide-binding domain-like"/>
    <property type="match status" value="1"/>
</dbReference>
<evidence type="ECO:0000313" key="9">
    <source>
        <dbReference type="Proteomes" id="UP000220034"/>
    </source>
</evidence>
<proteinExistence type="predicted"/>
<dbReference type="PROSITE" id="PS50198">
    <property type="entry name" value="PPIC_PPIASE_2"/>
    <property type="match status" value="1"/>
</dbReference>
<dbReference type="EMBL" id="OCTN01000002">
    <property type="protein sequence ID" value="SOH93661.1"/>
    <property type="molecule type" value="Genomic_DNA"/>
</dbReference>
<evidence type="ECO:0000256" key="4">
    <source>
        <dbReference type="ARBA" id="ARBA00031484"/>
    </source>
</evidence>
<dbReference type="Gene3D" id="1.10.4030.10">
    <property type="entry name" value="Porin chaperone SurA, peptide-binding domain"/>
    <property type="match status" value="1"/>
</dbReference>
<dbReference type="RefSeq" id="WP_097929226.1">
    <property type="nucleotide sequence ID" value="NZ_OCTN01000002.1"/>
</dbReference>
<dbReference type="PANTHER" id="PTHR47637">
    <property type="entry name" value="CHAPERONE SURA"/>
    <property type="match status" value="1"/>
</dbReference>
<sequence>MTRFLSLLAAVIVTAAPVNAQSTPFAPAIIVNEDMITYYDLAQRRALYRAYGLDGDLLDDRVVEDLTEEALMRQEADRLGIDIGNAQISAAFESYTAARDASPEGFTAALRRGGIDVDTVMQQIDAQLGWQQAMQARFRSRAIPDQTDLEEAVLLNATGTTREVLLAEIAIPFAERGEARTRELIVELAAELQAGGDFAAAARQYSRTPTRSNGGEIGWIAVTDLPPAMRAEVDLIDIGGVSRPIPITRGVSLLAVNGERQIAAQDNDTVTLTYARATFPLSLGEEAARTAALAARREIQTCSDVEAGSFGEGSGTVGPVTLAGISPALFSVIATAQTGSVSQPIRTGDSLSIIVICSRNVELDEETRRVVQDQIFANRIGAYADGYMQELLRDAIVETR</sequence>
<dbReference type="InterPro" id="IPR050280">
    <property type="entry name" value="OMP_Chaperone_SurA"/>
</dbReference>
<keyword evidence="9" id="KW-1185">Reference proteome</keyword>
<accession>A0A2C9CQ47</accession>
<dbReference type="PROSITE" id="PS01096">
    <property type="entry name" value="PPIC_PPIASE_1"/>
    <property type="match status" value="1"/>
</dbReference>
<dbReference type="Proteomes" id="UP000220034">
    <property type="component" value="Unassembled WGS sequence"/>
</dbReference>
<evidence type="ECO:0000256" key="1">
    <source>
        <dbReference type="ARBA" id="ARBA00018370"/>
    </source>
</evidence>